<proteinExistence type="predicted"/>
<protein>
    <recommendedName>
        <fullName evidence="4">ABC transporter permease</fullName>
    </recommendedName>
</protein>
<dbReference type="EMBL" id="VBSP01000012">
    <property type="protein sequence ID" value="TLQ41679.1"/>
    <property type="molecule type" value="Genomic_DNA"/>
</dbReference>
<dbReference type="AlphaFoldDB" id="A0A5R9DVM2"/>
<dbReference type="Proteomes" id="UP000306420">
    <property type="component" value="Unassembled WGS sequence"/>
</dbReference>
<accession>A0A5R9DVM2</accession>
<name>A0A5R9DVM2_9LACT</name>
<evidence type="ECO:0000256" key="1">
    <source>
        <dbReference type="SAM" id="Phobius"/>
    </source>
</evidence>
<evidence type="ECO:0000313" key="2">
    <source>
        <dbReference type="EMBL" id="TLQ41679.1"/>
    </source>
</evidence>
<organism evidence="2 3">
    <name type="scientific">Ruoffia tabacinasalis</name>
    <dbReference type="NCBI Taxonomy" id="87458"/>
    <lineage>
        <taxon>Bacteria</taxon>
        <taxon>Bacillati</taxon>
        <taxon>Bacillota</taxon>
        <taxon>Bacilli</taxon>
        <taxon>Lactobacillales</taxon>
        <taxon>Aerococcaceae</taxon>
        <taxon>Ruoffia</taxon>
    </lineage>
</organism>
<keyword evidence="1" id="KW-1133">Transmembrane helix</keyword>
<feature type="transmembrane region" description="Helical" evidence="1">
    <location>
        <begin position="227"/>
        <end position="247"/>
    </location>
</feature>
<feature type="transmembrane region" description="Helical" evidence="1">
    <location>
        <begin position="177"/>
        <end position="196"/>
    </location>
</feature>
<feature type="transmembrane region" description="Helical" evidence="1">
    <location>
        <begin position="20"/>
        <end position="38"/>
    </location>
</feature>
<dbReference type="OrthoDB" id="1701857at2"/>
<reference evidence="2 3" key="1">
    <citation type="submission" date="2019-05" db="EMBL/GenBank/DDBJ databases">
        <title>The metagenome of a microbial culture collection derived from dairy environment covers the genomic content of the human microbiome.</title>
        <authorList>
            <person name="Roder T."/>
            <person name="Wuthrich D."/>
            <person name="Sattari Z."/>
            <person name="Von Ah U."/>
            <person name="Bar C."/>
            <person name="Ronchi F."/>
            <person name="Macpherson A.J."/>
            <person name="Ganal-Vonarburg S.C."/>
            <person name="Bruggmann R."/>
            <person name="Vergeres G."/>
        </authorList>
    </citation>
    <scope>NUCLEOTIDE SEQUENCE [LARGE SCALE GENOMIC DNA]</scope>
    <source>
        <strain evidence="2 3">FAM 24227</strain>
    </source>
</reference>
<keyword evidence="1" id="KW-0812">Transmembrane</keyword>
<comment type="caution">
    <text evidence="2">The sequence shown here is derived from an EMBL/GenBank/DDBJ whole genome shotgun (WGS) entry which is preliminary data.</text>
</comment>
<gene>
    <name evidence="2" type="ORF">FEZ33_04855</name>
</gene>
<evidence type="ECO:0000313" key="3">
    <source>
        <dbReference type="Proteomes" id="UP000306420"/>
    </source>
</evidence>
<sequence length="253" mass="29002">MMRLFKAELYQLSTRLAPKIWLLVGLLLGAAIPIIFYLGTWLEEGVRPIIQVLPAETLIYFAFIPLMTSTAIFLLIGLGNTAYHDETRNRTLINTVSTGHSRVKIYLTKYLSSLFLAFCFLFIAISGFAIAGSMIFNGGISIYYEILFMETVLSYLPIWLMYLALFQIIYFFSTSNALMNLTILGIIALPLILQLLSLRFEFIEMIEPYIFTQLSPDNPIMIQGVDFTPWLALIYFSIFMFIGISLFKRREIK</sequence>
<feature type="transmembrane region" description="Helical" evidence="1">
    <location>
        <begin position="142"/>
        <end position="165"/>
    </location>
</feature>
<evidence type="ECO:0008006" key="4">
    <source>
        <dbReference type="Google" id="ProtNLM"/>
    </source>
</evidence>
<dbReference type="RefSeq" id="WP_138404277.1">
    <property type="nucleotide sequence ID" value="NZ_VBSP01000012.1"/>
</dbReference>
<keyword evidence="1" id="KW-0472">Membrane</keyword>
<feature type="transmembrane region" description="Helical" evidence="1">
    <location>
        <begin position="110"/>
        <end position="136"/>
    </location>
</feature>
<feature type="transmembrane region" description="Helical" evidence="1">
    <location>
        <begin position="58"/>
        <end position="78"/>
    </location>
</feature>